<sequence>MADMVTVTFNKQMNAITSNIANIIVTIQNIALFSISISSLVCCVNYCIQGGQIVDANNNITSAAALFTNLLPVIGVHAIVDTFLTTSAELKMHHVCTMGILFYNYYYQVDEKDRFLILYSLLKTEISSIFYVLKYWLPKNTSLYVVNDIIFYISFFKFRIVDVYVEVIKSNYIFDVIFNKYSSSNFLLSSILFLSYYGLYVLNLYWFFIINKILYKHLTKISNINTDTLCHYICSYMHFLNIPLSIYIYSYNQKEYYIFDMIGITGLSITSYLYHYDIYNRLESREIEEYSVPDKDNMKLFFNDSLFIHIRSFLTVVTSYAATNDLLFACIISGMFHSIFIYHSIINIFDLYKYDNYNYNEKNKKQSQFLKLHNVIMILPISVDVLFVYFNSSNDIGISFLLTNILIGLLMIVEPFYKLTHVAFHGLLIVQNYYLSLSHSS</sequence>
<name>A0A6C0B173_9ZZZZ</name>
<feature type="transmembrane region" description="Helical" evidence="5">
    <location>
        <begin position="186"/>
        <end position="208"/>
    </location>
</feature>
<reference evidence="7" key="1">
    <citation type="journal article" date="2020" name="Nature">
        <title>Giant virus diversity and host interactions through global metagenomics.</title>
        <authorList>
            <person name="Schulz F."/>
            <person name="Roux S."/>
            <person name="Paez-Espino D."/>
            <person name="Jungbluth S."/>
            <person name="Walsh D.A."/>
            <person name="Denef V.J."/>
            <person name="McMahon K.D."/>
            <person name="Konstantinidis K.T."/>
            <person name="Eloe-Fadrosh E.A."/>
            <person name="Kyrpides N.C."/>
            <person name="Woyke T."/>
        </authorList>
    </citation>
    <scope>NUCLEOTIDE SEQUENCE</scope>
    <source>
        <strain evidence="7">GVMAG-M-3300009182-78</strain>
    </source>
</reference>
<accession>A0A6C0B173</accession>
<evidence type="ECO:0000313" key="7">
    <source>
        <dbReference type="EMBL" id="QHS85521.1"/>
    </source>
</evidence>
<dbReference type="EMBL" id="MN739044">
    <property type="protein sequence ID" value="QHS85521.1"/>
    <property type="molecule type" value="Genomic_DNA"/>
</dbReference>
<keyword evidence="4 5" id="KW-0472">Membrane</keyword>
<feature type="transmembrane region" description="Helical" evidence="5">
    <location>
        <begin position="256"/>
        <end position="279"/>
    </location>
</feature>
<dbReference type="PROSITE" id="PS50922">
    <property type="entry name" value="TLC"/>
    <property type="match status" value="1"/>
</dbReference>
<feature type="transmembrane region" description="Helical" evidence="5">
    <location>
        <begin position="229"/>
        <end position="250"/>
    </location>
</feature>
<feature type="transmembrane region" description="Helical" evidence="5">
    <location>
        <begin position="60"/>
        <end position="80"/>
    </location>
</feature>
<evidence type="ECO:0000256" key="4">
    <source>
        <dbReference type="ARBA" id="ARBA00023136"/>
    </source>
</evidence>
<comment type="subcellular location">
    <subcellularLocation>
        <location evidence="1">Membrane</location>
        <topology evidence="1">Multi-pass membrane protein</topology>
    </subcellularLocation>
</comment>
<evidence type="ECO:0000259" key="6">
    <source>
        <dbReference type="PROSITE" id="PS50922"/>
    </source>
</evidence>
<dbReference type="InterPro" id="IPR006634">
    <property type="entry name" value="TLC-dom"/>
</dbReference>
<feature type="transmembrane region" description="Helical" evidence="5">
    <location>
        <begin position="370"/>
        <end position="390"/>
    </location>
</feature>
<feature type="transmembrane region" description="Helical" evidence="5">
    <location>
        <begin position="116"/>
        <end position="137"/>
    </location>
</feature>
<dbReference type="AlphaFoldDB" id="A0A6C0B173"/>
<keyword evidence="2 5" id="KW-0812">Transmembrane</keyword>
<evidence type="ECO:0000256" key="1">
    <source>
        <dbReference type="ARBA" id="ARBA00004141"/>
    </source>
</evidence>
<dbReference type="GO" id="GO:0016020">
    <property type="term" value="C:membrane"/>
    <property type="evidence" value="ECO:0007669"/>
    <property type="project" value="UniProtKB-SubCell"/>
</dbReference>
<feature type="transmembrane region" description="Helical" evidence="5">
    <location>
        <begin position="20"/>
        <end position="48"/>
    </location>
</feature>
<protein>
    <recommendedName>
        <fullName evidence="6">TLC domain-containing protein</fullName>
    </recommendedName>
</protein>
<organism evidence="7">
    <name type="scientific">viral metagenome</name>
    <dbReference type="NCBI Taxonomy" id="1070528"/>
    <lineage>
        <taxon>unclassified sequences</taxon>
        <taxon>metagenomes</taxon>
        <taxon>organismal metagenomes</taxon>
    </lineage>
</organism>
<evidence type="ECO:0000256" key="3">
    <source>
        <dbReference type="ARBA" id="ARBA00022989"/>
    </source>
</evidence>
<feature type="transmembrane region" description="Helical" evidence="5">
    <location>
        <begin position="300"/>
        <end position="320"/>
    </location>
</feature>
<feature type="domain" description="TLC" evidence="6">
    <location>
        <begin position="1"/>
        <end position="219"/>
    </location>
</feature>
<evidence type="ECO:0000256" key="2">
    <source>
        <dbReference type="ARBA" id="ARBA00022692"/>
    </source>
</evidence>
<evidence type="ECO:0000256" key="5">
    <source>
        <dbReference type="SAM" id="Phobius"/>
    </source>
</evidence>
<proteinExistence type="predicted"/>
<feature type="transmembrane region" description="Helical" evidence="5">
    <location>
        <begin position="396"/>
        <end position="417"/>
    </location>
</feature>
<feature type="transmembrane region" description="Helical" evidence="5">
    <location>
        <begin position="326"/>
        <end position="349"/>
    </location>
</feature>
<keyword evidence="3 5" id="KW-1133">Transmembrane helix</keyword>